<name>A0A5P9XSB3_ACITH</name>
<dbReference type="AlphaFoldDB" id="A0A5P9XSB3"/>
<evidence type="ECO:0000313" key="1">
    <source>
        <dbReference type="EMBL" id="QFX96046.1"/>
    </source>
</evidence>
<organism evidence="1 2">
    <name type="scientific">Acidithiobacillus thiooxidans ATCC 19377</name>
    <dbReference type="NCBI Taxonomy" id="637390"/>
    <lineage>
        <taxon>Bacteria</taxon>
        <taxon>Pseudomonadati</taxon>
        <taxon>Pseudomonadota</taxon>
        <taxon>Acidithiobacillia</taxon>
        <taxon>Acidithiobacillales</taxon>
        <taxon>Acidithiobacillaceae</taxon>
        <taxon>Acidithiobacillus</taxon>
    </lineage>
</organism>
<evidence type="ECO:0008006" key="3">
    <source>
        <dbReference type="Google" id="ProtNLM"/>
    </source>
</evidence>
<protein>
    <recommendedName>
        <fullName evidence="3">Mor transcription activator domain-containing protein</fullName>
    </recommendedName>
</protein>
<proteinExistence type="predicted"/>
<dbReference type="KEGG" id="atx:GCD22_01759"/>
<reference evidence="1 2" key="1">
    <citation type="submission" date="2019-10" db="EMBL/GenBank/DDBJ databases">
        <authorList>
            <person name="Wang R."/>
        </authorList>
    </citation>
    <scope>NUCLEOTIDE SEQUENCE [LARGE SCALE GENOMIC DNA]</scope>
    <source>
        <strain evidence="1 2">ATCC 19377</strain>
    </source>
</reference>
<gene>
    <name evidence="1" type="ORF">GCD22_01759</name>
</gene>
<dbReference type="EMBL" id="CP045571">
    <property type="protein sequence ID" value="QFX96046.1"/>
    <property type="molecule type" value="Genomic_DNA"/>
</dbReference>
<dbReference type="Proteomes" id="UP000363590">
    <property type="component" value="Chromosome"/>
</dbReference>
<accession>A0A5P9XSB3</accession>
<sequence length="57" mass="6482">MAIACFCPEENRLKLKNDLLNGHIDEYGIALKLKMPAQHIRHLMSDKFEAIIGSLTE</sequence>
<evidence type="ECO:0000313" key="2">
    <source>
        <dbReference type="Proteomes" id="UP000363590"/>
    </source>
</evidence>